<evidence type="ECO:0000259" key="8">
    <source>
        <dbReference type="Pfam" id="PF15705"/>
    </source>
</evidence>
<feature type="region of interest" description="Disordered" evidence="6">
    <location>
        <begin position="858"/>
        <end position="893"/>
    </location>
</feature>
<evidence type="ECO:0000256" key="4">
    <source>
        <dbReference type="ARBA" id="ARBA00022989"/>
    </source>
</evidence>
<dbReference type="Pfam" id="PF23039">
    <property type="entry name" value="TMEM132_3rd"/>
    <property type="match status" value="1"/>
</dbReference>
<feature type="domain" description="Transmembrane protein TMEM132 second Ig-like" evidence="12">
    <location>
        <begin position="171"/>
        <end position="311"/>
    </location>
</feature>
<dbReference type="GO" id="GO:0016020">
    <property type="term" value="C:membrane"/>
    <property type="evidence" value="ECO:0007669"/>
    <property type="project" value="UniProtKB-SubCell"/>
</dbReference>
<evidence type="ECO:0000256" key="5">
    <source>
        <dbReference type="ARBA" id="ARBA00023136"/>
    </source>
</evidence>
<dbReference type="Pfam" id="PF23481">
    <property type="entry name" value="Ig_TMEM132_2nd"/>
    <property type="match status" value="1"/>
</dbReference>
<dbReference type="InterPro" id="IPR055421">
    <property type="entry name" value="TMEM132_3rd"/>
</dbReference>
<evidence type="ECO:0000313" key="15">
    <source>
        <dbReference type="Ensembl" id="ENSPTXP00000026628.1"/>
    </source>
</evidence>
<feature type="transmembrane region" description="Helical" evidence="7">
    <location>
        <begin position="908"/>
        <end position="933"/>
    </location>
</feature>
<name>A0A670ZV17_PSETE</name>
<dbReference type="InterPro" id="IPR055424">
    <property type="entry name" value="Ig_TMEM132_6th"/>
</dbReference>
<comment type="similarity">
    <text evidence="2">Belongs to the TMEM132 family.</text>
</comment>
<dbReference type="Pfam" id="PF23486">
    <property type="entry name" value="Ig_TMEM132_5th"/>
    <property type="match status" value="1"/>
</dbReference>
<feature type="region of interest" description="Disordered" evidence="6">
    <location>
        <begin position="607"/>
        <end position="627"/>
    </location>
</feature>
<dbReference type="Pfam" id="PF15705">
    <property type="entry name" value="TMEM132_N"/>
    <property type="match status" value="1"/>
</dbReference>
<feature type="domain" description="Transmembrane protein TMEM132 sixth" evidence="14">
    <location>
        <begin position="723"/>
        <end position="838"/>
    </location>
</feature>
<dbReference type="InterPro" id="IPR031435">
    <property type="entry name" value="TMEM132_N"/>
</dbReference>
<feature type="domain" description="Transmembrane protein TMEM132 fifth" evidence="13">
    <location>
        <begin position="588"/>
        <end position="722"/>
    </location>
</feature>
<evidence type="ECO:0000259" key="9">
    <source>
        <dbReference type="Pfam" id="PF15706"/>
    </source>
</evidence>
<evidence type="ECO:0000256" key="6">
    <source>
        <dbReference type="SAM" id="MobiDB-lite"/>
    </source>
</evidence>
<feature type="compositionally biased region" description="Basic and acidic residues" evidence="6">
    <location>
        <begin position="859"/>
        <end position="872"/>
    </location>
</feature>
<evidence type="ECO:0000259" key="12">
    <source>
        <dbReference type="Pfam" id="PF23481"/>
    </source>
</evidence>
<sequence length="1087" mass="122116">MHTLCLFDLNKSWVRTIPVLQCLGGCPKEERVDLFLKAPGQEAMEKRQKLLLSYFLSYLSLSSPFLLAVVESRGGTVDSLQRFASSPVYLPVNYHLSNTEASFFLKETNQEIVRNASLQSRTEPFLVYKTTRLPVLNATYGPFAVEQIMLPSLWLTSPLFSFPDQFTFHWKLQSRVLDSSVYSNRPKVQVLFYVAGKDWEDHDPAEILPCVQLVASREDRVVVGNCWLKGHLGLCVAELEFPPAWFNAELSTPLTPLSSEYQEMEDSWEGITVDLFYWMYAAVEEDCPSGDPDLESFLRPGGQDEAQGPMASLERVGSVILYPTPDKLKKSSLKLDNNLVLCLPLGPVKEGDLVMFHISLTSGSLVDQFTLRVKAASGVKIIDIRVIDPHRWQVQQDVDNGRTQTTATIVCERIDPHAENWSYCSVSFSPPRINITSYEIFQMDFEIDNSSELAGAQQITWQVEYPRDEAASELVVSEIFVSQSTFMGIVPLAMDTEILNTAILTGKPVSIPVKVVAIEEDGSIRDISSSTECKSADEDVLKVSDNCDAIFVNGKEMKSKVDAIVNFTYQHFTTQLEITVWVPRLPLQIEISDTELSQIKGWRIPVTSNKRPTRDSDEEEDDEKKGKGCTLQYQHAMVRVLTQFVAESSDLGGQLTYMLSSEWQFDITDLVADFMKVEEPKVAKLQGVFTLFSPPNSHFKVLSPLSDSILAEKTVIVLEDRVTITDLGVQLVAGLSLSLQTNKGNKRLMVATASASDILHAAKQEAVLSTWLLFSDGTVTPLDIYDLKDFSLVVTSLDEMVVSVHQSQEDDWPTVVSEGEGQGPLIKIELVISEACQKSKRKSSLAVGKGNIKVKFGRKTSEHKNGKDEHLQNHSLTSTSFPTQEAVPRQNNPSDLSLVSRGLTDLEIGMYALLCVFCLAILVFLINCVAFAWKYRHKRFTISEQGNIPHSHDWVWLGNEVELLESPVDISLPSDECTTILDRGMLFEESNFLLNGSSQKSFHNQILRSSEYDCDKDFRNEPINPPAPKRKRVKFTSYTTILPEDGGPYTNSILFDSDDNIKWVCQDMNLGESQEFRDYMERLQDHM</sequence>
<dbReference type="Pfam" id="PF15706">
    <property type="entry name" value="TMEM132_C"/>
    <property type="match status" value="1"/>
</dbReference>
<evidence type="ECO:0000259" key="14">
    <source>
        <dbReference type="Pfam" id="PF23487"/>
    </source>
</evidence>
<organism evidence="15 16">
    <name type="scientific">Pseudonaja textilis</name>
    <name type="common">Eastern brown snake</name>
    <dbReference type="NCBI Taxonomy" id="8673"/>
    <lineage>
        <taxon>Eukaryota</taxon>
        <taxon>Metazoa</taxon>
        <taxon>Chordata</taxon>
        <taxon>Craniata</taxon>
        <taxon>Vertebrata</taxon>
        <taxon>Euteleostomi</taxon>
        <taxon>Lepidosauria</taxon>
        <taxon>Squamata</taxon>
        <taxon>Bifurcata</taxon>
        <taxon>Unidentata</taxon>
        <taxon>Episquamata</taxon>
        <taxon>Toxicofera</taxon>
        <taxon>Serpentes</taxon>
        <taxon>Colubroidea</taxon>
        <taxon>Elapidae</taxon>
        <taxon>Hydrophiinae</taxon>
        <taxon>Pseudonaja</taxon>
    </lineage>
</organism>
<dbReference type="OMA" id="VKVSNTC"/>
<evidence type="ECO:0000256" key="7">
    <source>
        <dbReference type="SAM" id="Phobius"/>
    </source>
</evidence>
<reference evidence="15" key="1">
    <citation type="submission" date="2025-08" db="UniProtKB">
        <authorList>
            <consortium name="Ensembl"/>
        </authorList>
    </citation>
    <scope>IDENTIFICATION</scope>
</reference>
<dbReference type="Pfam" id="PF23487">
    <property type="entry name" value="Ig_TMEM132_6th"/>
    <property type="match status" value="1"/>
</dbReference>
<evidence type="ECO:0000256" key="3">
    <source>
        <dbReference type="ARBA" id="ARBA00022692"/>
    </source>
</evidence>
<feature type="domain" description="Transmembrane protein family 132 fourth" evidence="10">
    <location>
        <begin position="488"/>
        <end position="585"/>
    </location>
</feature>
<dbReference type="InterPro" id="IPR055422">
    <property type="entry name" value="Ig_TMEM132_2nd"/>
</dbReference>
<dbReference type="InterPro" id="IPR031437">
    <property type="entry name" value="Ig_TMEM132_4th"/>
</dbReference>
<feature type="domain" description="Transmembrane protein TMEM132 cohesin-like" evidence="11">
    <location>
        <begin position="331"/>
        <end position="485"/>
    </location>
</feature>
<evidence type="ECO:0000256" key="1">
    <source>
        <dbReference type="ARBA" id="ARBA00004479"/>
    </source>
</evidence>
<dbReference type="Pfam" id="PF16070">
    <property type="entry name" value="Ig_TMEM132_4th"/>
    <property type="match status" value="1"/>
</dbReference>
<dbReference type="GeneTree" id="ENSGT00940000159630"/>
<dbReference type="InterPro" id="IPR031436">
    <property type="entry name" value="TMEM132_C"/>
</dbReference>
<protein>
    <submittedName>
        <fullName evidence="15">Transmembrane protein 132B</fullName>
    </submittedName>
</protein>
<dbReference type="PANTHER" id="PTHR13388:SF12">
    <property type="entry name" value="TRANSMEMBRANE PROTEIN 132B"/>
    <property type="match status" value="1"/>
</dbReference>
<feature type="compositionally biased region" description="Polar residues" evidence="6">
    <location>
        <begin position="873"/>
        <end position="893"/>
    </location>
</feature>
<keyword evidence="3 7" id="KW-0812">Transmembrane</keyword>
<dbReference type="Proteomes" id="UP000472273">
    <property type="component" value="Unplaced"/>
</dbReference>
<proteinExistence type="inferred from homology"/>
<gene>
    <name evidence="15" type="primary">TMEM132B</name>
</gene>
<feature type="domain" description="Transmembrane protein TMEM132 C-terminal" evidence="9">
    <location>
        <begin position="880"/>
        <end position="961"/>
    </location>
</feature>
<evidence type="ECO:0000259" key="10">
    <source>
        <dbReference type="Pfam" id="PF16070"/>
    </source>
</evidence>
<evidence type="ECO:0000259" key="13">
    <source>
        <dbReference type="Pfam" id="PF23486"/>
    </source>
</evidence>
<keyword evidence="16" id="KW-1185">Reference proteome</keyword>
<evidence type="ECO:0000259" key="11">
    <source>
        <dbReference type="Pfam" id="PF23039"/>
    </source>
</evidence>
<dbReference type="InterPro" id="IPR026307">
    <property type="entry name" value="TMEM132"/>
</dbReference>
<evidence type="ECO:0000256" key="2">
    <source>
        <dbReference type="ARBA" id="ARBA00006166"/>
    </source>
</evidence>
<evidence type="ECO:0000313" key="16">
    <source>
        <dbReference type="Proteomes" id="UP000472273"/>
    </source>
</evidence>
<dbReference type="InterPro" id="IPR055423">
    <property type="entry name" value="Ig_TMEM132_5th"/>
</dbReference>
<keyword evidence="5 7" id="KW-0472">Membrane</keyword>
<feature type="domain" description="Transmembrane protein TMEM132 N-terminal" evidence="8">
    <location>
        <begin position="92"/>
        <end position="149"/>
    </location>
</feature>
<dbReference type="AlphaFoldDB" id="A0A670ZV17"/>
<dbReference type="Ensembl" id="ENSPTXT00000027443.1">
    <property type="protein sequence ID" value="ENSPTXP00000026628.1"/>
    <property type="gene ID" value="ENSPTXG00000018406.1"/>
</dbReference>
<accession>A0A670ZV17</accession>
<keyword evidence="4 7" id="KW-1133">Transmembrane helix</keyword>
<reference evidence="15" key="2">
    <citation type="submission" date="2025-09" db="UniProtKB">
        <authorList>
            <consortium name="Ensembl"/>
        </authorList>
    </citation>
    <scope>IDENTIFICATION</scope>
</reference>
<comment type="subcellular location">
    <subcellularLocation>
        <location evidence="1">Membrane</location>
        <topology evidence="1">Single-pass type I membrane protein</topology>
    </subcellularLocation>
</comment>
<dbReference type="PANTHER" id="PTHR13388">
    <property type="entry name" value="DETONATOR, ISOFORM E"/>
    <property type="match status" value="1"/>
</dbReference>